<evidence type="ECO:0000313" key="1">
    <source>
        <dbReference type="EMBL" id="MCI57008.1"/>
    </source>
</evidence>
<dbReference type="Proteomes" id="UP000265520">
    <property type="component" value="Unassembled WGS sequence"/>
</dbReference>
<proteinExistence type="predicted"/>
<protein>
    <submittedName>
        <fullName evidence="1">Uncharacterized protein</fullName>
    </submittedName>
</protein>
<feature type="non-terminal residue" evidence="1">
    <location>
        <position position="1"/>
    </location>
</feature>
<evidence type="ECO:0000313" key="2">
    <source>
        <dbReference type="Proteomes" id="UP000265520"/>
    </source>
</evidence>
<name>A0A392T7H4_9FABA</name>
<dbReference type="EMBL" id="LXQA010522151">
    <property type="protein sequence ID" value="MCI57008.1"/>
    <property type="molecule type" value="Genomic_DNA"/>
</dbReference>
<organism evidence="1 2">
    <name type="scientific">Trifolium medium</name>
    <dbReference type="NCBI Taxonomy" id="97028"/>
    <lineage>
        <taxon>Eukaryota</taxon>
        <taxon>Viridiplantae</taxon>
        <taxon>Streptophyta</taxon>
        <taxon>Embryophyta</taxon>
        <taxon>Tracheophyta</taxon>
        <taxon>Spermatophyta</taxon>
        <taxon>Magnoliopsida</taxon>
        <taxon>eudicotyledons</taxon>
        <taxon>Gunneridae</taxon>
        <taxon>Pentapetalae</taxon>
        <taxon>rosids</taxon>
        <taxon>fabids</taxon>
        <taxon>Fabales</taxon>
        <taxon>Fabaceae</taxon>
        <taxon>Papilionoideae</taxon>
        <taxon>50 kb inversion clade</taxon>
        <taxon>NPAAA clade</taxon>
        <taxon>Hologalegina</taxon>
        <taxon>IRL clade</taxon>
        <taxon>Trifolieae</taxon>
        <taxon>Trifolium</taxon>
    </lineage>
</organism>
<sequence>TSVDTLCSTPVHCVPGISLLIRI</sequence>
<accession>A0A392T7H4</accession>
<dbReference type="AlphaFoldDB" id="A0A392T7H4"/>
<reference evidence="1 2" key="1">
    <citation type="journal article" date="2018" name="Front. Plant Sci.">
        <title>Red Clover (Trifolium pratense) and Zigzag Clover (T. medium) - A Picture of Genomic Similarities and Differences.</title>
        <authorList>
            <person name="Dluhosova J."/>
            <person name="Istvanek J."/>
            <person name="Nedelnik J."/>
            <person name="Repkova J."/>
        </authorList>
    </citation>
    <scope>NUCLEOTIDE SEQUENCE [LARGE SCALE GENOMIC DNA]</scope>
    <source>
        <strain evidence="2">cv. 10/8</strain>
        <tissue evidence="1">Leaf</tissue>
    </source>
</reference>
<keyword evidence="2" id="KW-1185">Reference proteome</keyword>
<comment type="caution">
    <text evidence="1">The sequence shown here is derived from an EMBL/GenBank/DDBJ whole genome shotgun (WGS) entry which is preliminary data.</text>
</comment>